<sequence length="227" mass="25438">MGGANVFLSKSDAAYAEIRERILSGELPPGSVLAQYDLAESLHMSITPLREALRRLKGEGLVELDVHRDARVAPLHAKEARELLEIRLSLDPTGAELAAKRRTRADLEAMRGAVGRLLPVTREWGEEALVAHREFHRAVYVASHNERLIELLDGIWDKSDRYRRMGLQLPPGEEPRMRDHREHHTMVEMISDGDADGVAALMRDHIRLSLTAAAIQALEEPRESARA</sequence>
<organism evidence="5 6">
    <name type="scientific">Actinoallomurus oryzae</name>
    <dbReference type="NCBI Taxonomy" id="502180"/>
    <lineage>
        <taxon>Bacteria</taxon>
        <taxon>Bacillati</taxon>
        <taxon>Actinomycetota</taxon>
        <taxon>Actinomycetes</taxon>
        <taxon>Streptosporangiales</taxon>
        <taxon>Thermomonosporaceae</taxon>
        <taxon>Actinoallomurus</taxon>
    </lineage>
</organism>
<keyword evidence="6" id="KW-1185">Reference proteome</keyword>
<proteinExistence type="predicted"/>
<dbReference type="PANTHER" id="PTHR43537">
    <property type="entry name" value="TRANSCRIPTIONAL REGULATOR, GNTR FAMILY"/>
    <property type="match status" value="1"/>
</dbReference>
<dbReference type="InterPro" id="IPR011711">
    <property type="entry name" value="GntR_C"/>
</dbReference>
<evidence type="ECO:0000256" key="2">
    <source>
        <dbReference type="ARBA" id="ARBA00023125"/>
    </source>
</evidence>
<dbReference type="InterPro" id="IPR000524">
    <property type="entry name" value="Tscrpt_reg_HTH_GntR"/>
</dbReference>
<protein>
    <submittedName>
        <fullName evidence="5">GntR family transcriptional regulator</fullName>
    </submittedName>
</protein>
<dbReference type="Gene3D" id="1.20.120.530">
    <property type="entry name" value="GntR ligand-binding domain-like"/>
    <property type="match status" value="1"/>
</dbReference>
<dbReference type="Pfam" id="PF07729">
    <property type="entry name" value="FCD"/>
    <property type="match status" value="1"/>
</dbReference>
<dbReference type="InterPro" id="IPR008920">
    <property type="entry name" value="TF_FadR/GntR_C"/>
</dbReference>
<comment type="caution">
    <text evidence="5">The sequence shown here is derived from an EMBL/GenBank/DDBJ whole genome shotgun (WGS) entry which is preliminary data.</text>
</comment>
<dbReference type="Proteomes" id="UP001500503">
    <property type="component" value="Unassembled WGS sequence"/>
</dbReference>
<keyword evidence="1" id="KW-0805">Transcription regulation</keyword>
<dbReference type="SMART" id="SM00345">
    <property type="entry name" value="HTH_GNTR"/>
    <property type="match status" value="1"/>
</dbReference>
<keyword evidence="2" id="KW-0238">DNA-binding</keyword>
<dbReference type="PROSITE" id="PS50949">
    <property type="entry name" value="HTH_GNTR"/>
    <property type="match status" value="1"/>
</dbReference>
<feature type="domain" description="HTH gntR-type" evidence="4">
    <location>
        <begin position="8"/>
        <end position="75"/>
    </location>
</feature>
<dbReference type="EMBL" id="BAABHF010000002">
    <property type="protein sequence ID" value="GAA4481540.1"/>
    <property type="molecule type" value="Genomic_DNA"/>
</dbReference>
<reference evidence="6" key="1">
    <citation type="journal article" date="2019" name="Int. J. Syst. Evol. Microbiol.">
        <title>The Global Catalogue of Microorganisms (GCM) 10K type strain sequencing project: providing services to taxonomists for standard genome sequencing and annotation.</title>
        <authorList>
            <consortium name="The Broad Institute Genomics Platform"/>
            <consortium name="The Broad Institute Genome Sequencing Center for Infectious Disease"/>
            <person name="Wu L."/>
            <person name="Ma J."/>
        </authorList>
    </citation>
    <scope>NUCLEOTIDE SEQUENCE [LARGE SCALE GENOMIC DNA]</scope>
    <source>
        <strain evidence="6">JCM 17933</strain>
    </source>
</reference>
<keyword evidence="3" id="KW-0804">Transcription</keyword>
<dbReference type="PANTHER" id="PTHR43537:SF24">
    <property type="entry name" value="GLUCONATE OPERON TRANSCRIPTIONAL REPRESSOR"/>
    <property type="match status" value="1"/>
</dbReference>
<name>A0ABP8P6H5_9ACTN</name>
<dbReference type="InterPro" id="IPR036390">
    <property type="entry name" value="WH_DNA-bd_sf"/>
</dbReference>
<dbReference type="SUPFAM" id="SSF46785">
    <property type="entry name" value="Winged helix' DNA-binding domain"/>
    <property type="match status" value="1"/>
</dbReference>
<dbReference type="InterPro" id="IPR036388">
    <property type="entry name" value="WH-like_DNA-bd_sf"/>
</dbReference>
<evidence type="ECO:0000256" key="1">
    <source>
        <dbReference type="ARBA" id="ARBA00023015"/>
    </source>
</evidence>
<dbReference type="SMART" id="SM00895">
    <property type="entry name" value="FCD"/>
    <property type="match status" value="1"/>
</dbReference>
<evidence type="ECO:0000313" key="6">
    <source>
        <dbReference type="Proteomes" id="UP001500503"/>
    </source>
</evidence>
<gene>
    <name evidence="5" type="ORF">GCM10023191_000630</name>
</gene>
<dbReference type="Gene3D" id="1.10.10.10">
    <property type="entry name" value="Winged helix-like DNA-binding domain superfamily/Winged helix DNA-binding domain"/>
    <property type="match status" value="1"/>
</dbReference>
<dbReference type="SUPFAM" id="SSF48008">
    <property type="entry name" value="GntR ligand-binding domain-like"/>
    <property type="match status" value="1"/>
</dbReference>
<dbReference type="CDD" id="cd07377">
    <property type="entry name" value="WHTH_GntR"/>
    <property type="match status" value="1"/>
</dbReference>
<evidence type="ECO:0000313" key="5">
    <source>
        <dbReference type="EMBL" id="GAA4481540.1"/>
    </source>
</evidence>
<accession>A0ABP8P6H5</accession>
<evidence type="ECO:0000259" key="4">
    <source>
        <dbReference type="PROSITE" id="PS50949"/>
    </source>
</evidence>
<dbReference type="RefSeq" id="WP_345455654.1">
    <property type="nucleotide sequence ID" value="NZ_BAABHF010000002.1"/>
</dbReference>
<dbReference type="Pfam" id="PF00392">
    <property type="entry name" value="GntR"/>
    <property type="match status" value="1"/>
</dbReference>
<evidence type="ECO:0000256" key="3">
    <source>
        <dbReference type="ARBA" id="ARBA00023163"/>
    </source>
</evidence>